<reference evidence="4 5" key="2">
    <citation type="submission" date="2018-06" db="EMBL/GenBank/DDBJ databases">
        <title>Sequencing of bacterial isolates from soil warming experiment in Harvard Forest, Massachusetts, USA.</title>
        <authorList>
            <person name="Deangelis K.PhD."/>
        </authorList>
    </citation>
    <scope>NUCLEOTIDE SEQUENCE [LARGE SCALE GENOMIC DNA]</scope>
    <source>
        <strain evidence="4 5">GAS496</strain>
    </source>
</reference>
<evidence type="ECO:0000256" key="1">
    <source>
        <dbReference type="ARBA" id="ARBA00010652"/>
    </source>
</evidence>
<evidence type="ECO:0000313" key="4">
    <source>
        <dbReference type="EMBL" id="PXX03228.1"/>
    </source>
</evidence>
<organism evidence="4 5">
    <name type="scientific">Mycolicibacterium moriokaense</name>
    <dbReference type="NCBI Taxonomy" id="39691"/>
    <lineage>
        <taxon>Bacteria</taxon>
        <taxon>Bacillati</taxon>
        <taxon>Actinomycetota</taxon>
        <taxon>Actinomycetes</taxon>
        <taxon>Mycobacteriales</taxon>
        <taxon>Mycobacteriaceae</taxon>
        <taxon>Mycolicibacterium</taxon>
    </lineage>
</organism>
<name>A0A318H9W7_9MYCO</name>
<reference evidence="5" key="1">
    <citation type="submission" date="2018-05" db="EMBL/GenBank/DDBJ databases">
        <authorList>
            <person name="Deangelis K."/>
            <person name="Huntemann M."/>
            <person name="Clum A."/>
            <person name="Pillay M."/>
            <person name="Palaniappan K."/>
            <person name="Varghese N."/>
            <person name="Mikhailova N."/>
            <person name="Stamatis D."/>
            <person name="Reddy T."/>
            <person name="Daum C."/>
            <person name="Shapiro N."/>
            <person name="Ivanova N."/>
            <person name="Kyrpides N."/>
            <person name="Woyke T."/>
        </authorList>
    </citation>
    <scope>NUCLEOTIDE SEQUENCE [LARGE SCALE GENOMIC DNA]</scope>
    <source>
        <strain evidence="5">GAS496</strain>
    </source>
</reference>
<accession>A0A318H9W7</accession>
<dbReference type="AlphaFoldDB" id="A0A318H9W7"/>
<dbReference type="Pfam" id="PF00823">
    <property type="entry name" value="PPE"/>
    <property type="match status" value="1"/>
</dbReference>
<sequence length="408" mass="39506">MVAFGDSAANPPEVNYWTLMTGDHGASATAAAAAHQALADTMATTMGLTEGNAASTAAGGWQGVGGVSMLANATEMTGVMAMAVAWLQEGSILAAQIVDAYTLALESMIPGEVCTTNRTTQAGLIATNIGQNTPAIIALEFEYRGHWIQNASMMAGYQAVVSAALAALATPPPINPAVANPAGPLAGVAQAGAETAAGSLQAGFQSVTQTAGTAGQATQAPASAATDGMSQAMSMPMQMVGQFGQMAGQLPQMLGQAPQLLSQAVQLPMGMLGQLGNAGGLGAGAPVDAASTATLSNAAMSTGGAGLGGGGGGIGSGGSGVVPSSFTRPASSFAAPNSPKLPTGFGGVNAAPEPVAGSGPSGMGSGGLYGAPAAMGREGAGSSSEKAPARTMQLTARPAVDGGRRRGN</sequence>
<dbReference type="Gene3D" id="1.20.1260.20">
    <property type="entry name" value="PPE superfamily"/>
    <property type="match status" value="1"/>
</dbReference>
<dbReference type="OrthoDB" id="4721978at2"/>
<dbReference type="SUPFAM" id="SSF140459">
    <property type="entry name" value="PE/PPE dimer-like"/>
    <property type="match status" value="1"/>
</dbReference>
<dbReference type="EMBL" id="QJJU01000023">
    <property type="protein sequence ID" value="PXX03228.1"/>
    <property type="molecule type" value="Genomic_DNA"/>
</dbReference>
<dbReference type="InterPro" id="IPR038332">
    <property type="entry name" value="PPE_sf"/>
</dbReference>
<gene>
    <name evidence="4" type="ORF">C8E89_12330</name>
</gene>
<feature type="region of interest" description="Disordered" evidence="2">
    <location>
        <begin position="352"/>
        <end position="408"/>
    </location>
</feature>
<dbReference type="RefSeq" id="WP_110319000.1">
    <property type="nucleotide sequence ID" value="NZ_QJJU01000023.1"/>
</dbReference>
<protein>
    <submittedName>
        <fullName evidence="4">PPE-repeat protein</fullName>
    </submittedName>
</protein>
<keyword evidence="5" id="KW-1185">Reference proteome</keyword>
<comment type="similarity">
    <text evidence="1">Belongs to the mycobacterial PPE family.</text>
</comment>
<dbReference type="InterPro" id="IPR000030">
    <property type="entry name" value="PPE_dom"/>
</dbReference>
<comment type="caution">
    <text evidence="4">The sequence shown here is derived from an EMBL/GenBank/DDBJ whole genome shotgun (WGS) entry which is preliminary data.</text>
</comment>
<evidence type="ECO:0000313" key="5">
    <source>
        <dbReference type="Proteomes" id="UP000247781"/>
    </source>
</evidence>
<evidence type="ECO:0000256" key="2">
    <source>
        <dbReference type="SAM" id="MobiDB-lite"/>
    </source>
</evidence>
<feature type="domain" description="PPE" evidence="3">
    <location>
        <begin position="8"/>
        <end position="168"/>
    </location>
</feature>
<evidence type="ECO:0000259" key="3">
    <source>
        <dbReference type="Pfam" id="PF00823"/>
    </source>
</evidence>
<proteinExistence type="inferred from homology"/>
<feature type="compositionally biased region" description="Gly residues" evidence="2">
    <location>
        <begin position="359"/>
        <end position="369"/>
    </location>
</feature>
<dbReference type="Proteomes" id="UP000247781">
    <property type="component" value="Unassembled WGS sequence"/>
</dbReference>